<evidence type="ECO:0000313" key="3">
    <source>
        <dbReference type="Proteomes" id="UP001221757"/>
    </source>
</evidence>
<comment type="caution">
    <text evidence="2">The sequence shown here is derived from an EMBL/GenBank/DDBJ whole genome shotgun (WGS) entry which is preliminary data.</text>
</comment>
<evidence type="ECO:0000256" key="1">
    <source>
        <dbReference type="SAM" id="MobiDB-lite"/>
    </source>
</evidence>
<organism evidence="2 3">
    <name type="scientific">Mycena rosella</name>
    <name type="common">Pink bonnet</name>
    <name type="synonym">Agaricus rosellus</name>
    <dbReference type="NCBI Taxonomy" id="1033263"/>
    <lineage>
        <taxon>Eukaryota</taxon>
        <taxon>Fungi</taxon>
        <taxon>Dikarya</taxon>
        <taxon>Basidiomycota</taxon>
        <taxon>Agaricomycotina</taxon>
        <taxon>Agaricomycetes</taxon>
        <taxon>Agaricomycetidae</taxon>
        <taxon>Agaricales</taxon>
        <taxon>Marasmiineae</taxon>
        <taxon>Mycenaceae</taxon>
        <taxon>Mycena</taxon>
    </lineage>
</organism>
<reference evidence="2" key="1">
    <citation type="submission" date="2023-03" db="EMBL/GenBank/DDBJ databases">
        <title>Massive genome expansion in bonnet fungi (Mycena s.s.) driven by repeated elements and novel gene families across ecological guilds.</title>
        <authorList>
            <consortium name="Lawrence Berkeley National Laboratory"/>
            <person name="Harder C.B."/>
            <person name="Miyauchi S."/>
            <person name="Viragh M."/>
            <person name="Kuo A."/>
            <person name="Thoen E."/>
            <person name="Andreopoulos B."/>
            <person name="Lu D."/>
            <person name="Skrede I."/>
            <person name="Drula E."/>
            <person name="Henrissat B."/>
            <person name="Morin E."/>
            <person name="Kohler A."/>
            <person name="Barry K."/>
            <person name="LaButti K."/>
            <person name="Morin E."/>
            <person name="Salamov A."/>
            <person name="Lipzen A."/>
            <person name="Mereny Z."/>
            <person name="Hegedus B."/>
            <person name="Baldrian P."/>
            <person name="Stursova M."/>
            <person name="Weitz H."/>
            <person name="Taylor A."/>
            <person name="Grigoriev I.V."/>
            <person name="Nagy L.G."/>
            <person name="Martin F."/>
            <person name="Kauserud H."/>
        </authorList>
    </citation>
    <scope>NUCLEOTIDE SEQUENCE</scope>
    <source>
        <strain evidence="2">CBHHK067</strain>
    </source>
</reference>
<accession>A0AAD7GGU4</accession>
<feature type="region of interest" description="Disordered" evidence="1">
    <location>
        <begin position="66"/>
        <end position="90"/>
    </location>
</feature>
<dbReference type="AlphaFoldDB" id="A0AAD7GGU4"/>
<sequence length="453" mass="50035">MHRINVLTPGFLCHDQLSLPPCRPGDKVPDYVTPCQEGTLEPHIQFRFQTRLRRELALRDPAQHFAREPEPLAPTGGPLLAPENKARDREDRKIAQDRETRFNAMRAVALAQRQERLSRSPSPRAAIVLSESGVLDASLIENRDYELTEVVGPEAQFHLRLVPWGGGCLRPVVAADSSLVLVLGGCSHQGDWLKEVAQPATLQCDVALQSLRQSSAEVETGSPPTLAGGVGESFNEPALARPEHGVVLNALVFFQLFYSLAMRRLIGYGNCSCGSVSFSALEAEKKVFLEHKPRALYPSESSVFSAATFKFGGPHRCKTLGSGIPDRFQAGKWSVLTALGKYASLHGGHVIFWDLGLVVCFPSSSSILIPTGIVRYSFVKWARSGITRWFTNGCREDVEFAVKATKKEYVAWEERRKQQHAEAIEEFPIESELPDDETCIVMPFLGTAPVDTE</sequence>
<name>A0AAD7GGU4_MYCRO</name>
<feature type="compositionally biased region" description="Low complexity" evidence="1">
    <location>
        <begin position="73"/>
        <end position="83"/>
    </location>
</feature>
<gene>
    <name evidence="2" type="ORF">B0H17DRAFT_1199496</name>
</gene>
<evidence type="ECO:0000313" key="2">
    <source>
        <dbReference type="EMBL" id="KAJ7694249.1"/>
    </source>
</evidence>
<dbReference type="Proteomes" id="UP001221757">
    <property type="component" value="Unassembled WGS sequence"/>
</dbReference>
<keyword evidence="3" id="KW-1185">Reference proteome</keyword>
<dbReference type="EMBL" id="JARKIE010000043">
    <property type="protein sequence ID" value="KAJ7694249.1"/>
    <property type="molecule type" value="Genomic_DNA"/>
</dbReference>
<protein>
    <submittedName>
        <fullName evidence="2">Uncharacterized protein</fullName>
    </submittedName>
</protein>
<proteinExistence type="predicted"/>